<dbReference type="AlphaFoldDB" id="A0A5R8KJT6"/>
<keyword evidence="2" id="KW-1185">Reference proteome</keyword>
<dbReference type="OrthoDB" id="9811589at2"/>
<protein>
    <recommendedName>
        <fullName evidence="3">Class I SAM-dependent methyltransferase</fullName>
    </recommendedName>
</protein>
<gene>
    <name evidence="1" type="ORF">FEM03_00105</name>
</gene>
<comment type="caution">
    <text evidence="1">The sequence shown here is derived from an EMBL/GenBank/DDBJ whole genome shotgun (WGS) entry which is preliminary data.</text>
</comment>
<evidence type="ECO:0000313" key="1">
    <source>
        <dbReference type="EMBL" id="TLD72517.1"/>
    </source>
</evidence>
<dbReference type="RefSeq" id="WP_138084141.1">
    <property type="nucleotide sequence ID" value="NZ_VAUV01000001.1"/>
</dbReference>
<evidence type="ECO:0000313" key="2">
    <source>
        <dbReference type="Proteomes" id="UP000306196"/>
    </source>
</evidence>
<dbReference type="Gene3D" id="3.40.50.150">
    <property type="entry name" value="Vaccinia Virus protein VP39"/>
    <property type="match status" value="1"/>
</dbReference>
<reference evidence="1 2" key="1">
    <citation type="submission" date="2019-05" db="EMBL/GenBank/DDBJ databases">
        <title>Verrucobacter flavum gen. nov., sp. nov. a new member of the family Verrucomicrobiaceae.</title>
        <authorList>
            <person name="Szuroczki S."/>
            <person name="Abbaszade G."/>
            <person name="Szabo A."/>
            <person name="Felfoldi T."/>
            <person name="Schumann P."/>
            <person name="Boka K."/>
            <person name="Keki Z."/>
            <person name="Toumi M."/>
            <person name="Toth E."/>
        </authorList>
    </citation>
    <scope>NUCLEOTIDE SEQUENCE [LARGE SCALE GENOMIC DNA]</scope>
    <source>
        <strain evidence="1 2">MG-N-17</strain>
    </source>
</reference>
<dbReference type="InterPro" id="IPR029063">
    <property type="entry name" value="SAM-dependent_MTases_sf"/>
</dbReference>
<organism evidence="1 2">
    <name type="scientific">Phragmitibacter flavus</name>
    <dbReference type="NCBI Taxonomy" id="2576071"/>
    <lineage>
        <taxon>Bacteria</taxon>
        <taxon>Pseudomonadati</taxon>
        <taxon>Verrucomicrobiota</taxon>
        <taxon>Verrucomicrobiia</taxon>
        <taxon>Verrucomicrobiales</taxon>
        <taxon>Verrucomicrobiaceae</taxon>
        <taxon>Phragmitibacter</taxon>
    </lineage>
</organism>
<evidence type="ECO:0008006" key="3">
    <source>
        <dbReference type="Google" id="ProtNLM"/>
    </source>
</evidence>
<dbReference type="SUPFAM" id="SSF53335">
    <property type="entry name" value="S-adenosyl-L-methionine-dependent methyltransferases"/>
    <property type="match status" value="1"/>
</dbReference>
<name>A0A5R8KJT6_9BACT</name>
<sequence length="127" mass="14965">MAFSVFTHIDVYETSWLAEIARVLKPSGHAFLTAHTEHTWSLLPNIHVHAVLQHNDHFNRLYPRHLELPKGRHVFESAADHHDYNCNVFQHSSYIKRQWKRWFHVLDIVPGCHAYQTGVVLQKRNLP</sequence>
<accession>A0A5R8KJT6</accession>
<proteinExistence type="predicted"/>
<dbReference type="Proteomes" id="UP000306196">
    <property type="component" value="Unassembled WGS sequence"/>
</dbReference>
<dbReference type="EMBL" id="VAUV01000001">
    <property type="protein sequence ID" value="TLD72517.1"/>
    <property type="molecule type" value="Genomic_DNA"/>
</dbReference>